<accession>D0NS35</accession>
<protein>
    <submittedName>
        <fullName evidence="1">Uncharacterized protein</fullName>
    </submittedName>
</protein>
<dbReference type="RefSeq" id="XP_002898163.1">
    <property type="nucleotide sequence ID" value="XM_002898117.1"/>
</dbReference>
<dbReference type="OMA" id="ADISPAC"/>
<sequence length="736" mass="83114">MRDLIRKMLEMPSSGIRVGPAFGAAVEKSLEHVFSSGLEACLTAATQKIITATDLKIAMEIFQLVLPRAPDEPKQLAQLVTSKLRVAVQQLVLNYPSTDGPTFHELYAIDLLGRVISACTAHFFWNYLTSTTAKPRNLAPRVLGAALKYNPKKEWLRNEFLRENGSDQELCTAWLLGTLDVAALNSTPIVFKLEDVPFGVSQESTLNQSRIRDSDYWVMLTDGIMYHLLRSDSVGFGSMDPQILKLLRDVASTCKFRSSVRANGAGLHDVATLYDLHLDVFQSFCKSAGNTWSTLAASRTTDRQEMNQFRIKMVNAPTGIFVSFLEAYKLNFRRACKEIDHWNHSWHMYGKLFLRQAGVNTTGGRSYHEMDDTIKSFDERLTGLTTMFRFMYQCIDALLFYCGEMAIGENNLFFSAMELLFRQVNSADVNDELRKGFCSASMRFVDSVQLFFARQKYPSLLHWFAQTSEIYQTFKAGWKKSHLRTLLVNILDPDGPLGIHNYYPDDEASKGATVDIDVKTVRREAFYLSCGLFNCRCTRSFEHSRAQPRLTSCKRLQQLRKFVLDDFARETFSFVLEEDVTTLLETMVPLCQFVRALSELHFCLEWIVECMIKLVPGEEAVSSIICCVLLTELCGIVCEAITFNDSRPMLELVDLVELVLSYLQTVYVALSKRTTATIGTLFTVGTELPVSAKLSAYRFAPSAFPSTDLLTAIGRVAQHCKTSSDERLRGRTTISL</sequence>
<name>D0NS35_PHYIT</name>
<dbReference type="OrthoDB" id="121157at2759"/>
<dbReference type="eggNOG" id="ENOG502RSGS">
    <property type="taxonomic scope" value="Eukaryota"/>
</dbReference>
<organism evidence="1 2">
    <name type="scientific">Phytophthora infestans (strain T30-4)</name>
    <name type="common">Potato late blight agent</name>
    <dbReference type="NCBI Taxonomy" id="403677"/>
    <lineage>
        <taxon>Eukaryota</taxon>
        <taxon>Sar</taxon>
        <taxon>Stramenopiles</taxon>
        <taxon>Oomycota</taxon>
        <taxon>Peronosporomycetes</taxon>
        <taxon>Peronosporales</taxon>
        <taxon>Peronosporaceae</taxon>
        <taxon>Phytophthora</taxon>
    </lineage>
</organism>
<evidence type="ECO:0000313" key="2">
    <source>
        <dbReference type="Proteomes" id="UP000006643"/>
    </source>
</evidence>
<reference evidence="2" key="1">
    <citation type="journal article" date="2009" name="Nature">
        <title>Genome sequence and analysis of the Irish potato famine pathogen Phytophthora infestans.</title>
        <authorList>
            <consortium name="The Broad Institute Genome Sequencing Platform"/>
            <person name="Haas B.J."/>
            <person name="Kamoun S."/>
            <person name="Zody M.C."/>
            <person name="Jiang R.H."/>
            <person name="Handsaker R.E."/>
            <person name="Cano L.M."/>
            <person name="Grabherr M."/>
            <person name="Kodira C.D."/>
            <person name="Raffaele S."/>
            <person name="Torto-Alalibo T."/>
            <person name="Bozkurt T.O."/>
            <person name="Ah-Fong A.M."/>
            <person name="Alvarado L."/>
            <person name="Anderson V.L."/>
            <person name="Armstrong M.R."/>
            <person name="Avrova A."/>
            <person name="Baxter L."/>
            <person name="Beynon J."/>
            <person name="Boevink P.C."/>
            <person name="Bollmann S.R."/>
            <person name="Bos J.I."/>
            <person name="Bulone V."/>
            <person name="Cai G."/>
            <person name="Cakir C."/>
            <person name="Carrington J.C."/>
            <person name="Chawner M."/>
            <person name="Conti L."/>
            <person name="Costanzo S."/>
            <person name="Ewan R."/>
            <person name="Fahlgren N."/>
            <person name="Fischbach M.A."/>
            <person name="Fugelstad J."/>
            <person name="Gilroy E.M."/>
            <person name="Gnerre S."/>
            <person name="Green P.J."/>
            <person name="Grenville-Briggs L.J."/>
            <person name="Griffith J."/>
            <person name="Grunwald N.J."/>
            <person name="Horn K."/>
            <person name="Horner N.R."/>
            <person name="Hu C.H."/>
            <person name="Huitema E."/>
            <person name="Jeong D.H."/>
            <person name="Jones A.M."/>
            <person name="Jones J.D."/>
            <person name="Jones R.W."/>
            <person name="Karlsson E.K."/>
            <person name="Kunjeti S.G."/>
            <person name="Lamour K."/>
            <person name="Liu Z."/>
            <person name="Ma L."/>
            <person name="Maclean D."/>
            <person name="Chibucos M.C."/>
            <person name="McDonald H."/>
            <person name="McWalters J."/>
            <person name="Meijer H.J."/>
            <person name="Morgan W."/>
            <person name="Morris P.F."/>
            <person name="Munro C.A."/>
            <person name="O'Neill K."/>
            <person name="Ospina-Giraldo M."/>
            <person name="Pinzon A."/>
            <person name="Pritchard L."/>
            <person name="Ramsahoye B."/>
            <person name="Ren Q."/>
            <person name="Restrepo S."/>
            <person name="Roy S."/>
            <person name="Sadanandom A."/>
            <person name="Savidor A."/>
            <person name="Schornack S."/>
            <person name="Schwartz D.C."/>
            <person name="Schumann U.D."/>
            <person name="Schwessinger B."/>
            <person name="Seyer L."/>
            <person name="Sharpe T."/>
            <person name="Silvar C."/>
            <person name="Song J."/>
            <person name="Studholme D.J."/>
            <person name="Sykes S."/>
            <person name="Thines M."/>
            <person name="van de Vondervoort P.J."/>
            <person name="Phuntumart V."/>
            <person name="Wawra S."/>
            <person name="Weide R."/>
            <person name="Win J."/>
            <person name="Young C."/>
            <person name="Zhou S."/>
            <person name="Fry W."/>
            <person name="Meyers B.C."/>
            <person name="van West P."/>
            <person name="Ristaino J."/>
            <person name="Govers F."/>
            <person name="Birch P.R."/>
            <person name="Whisson S.C."/>
            <person name="Judelson H.S."/>
            <person name="Nusbaum C."/>
        </authorList>
    </citation>
    <scope>NUCLEOTIDE SEQUENCE [LARGE SCALE GENOMIC DNA]</scope>
    <source>
        <strain evidence="2">T30-4</strain>
    </source>
</reference>
<dbReference type="HOGENOM" id="CLU_016528_0_0_1"/>
<dbReference type="AlphaFoldDB" id="D0NS35"/>
<dbReference type="GeneID" id="9475719"/>
<dbReference type="KEGG" id="pif:PITG_15946"/>
<dbReference type="Proteomes" id="UP000006643">
    <property type="component" value="Unassembled WGS sequence"/>
</dbReference>
<dbReference type="InParanoid" id="D0NS35"/>
<evidence type="ECO:0000313" key="1">
    <source>
        <dbReference type="EMBL" id="EEY63576.1"/>
    </source>
</evidence>
<proteinExistence type="predicted"/>
<dbReference type="VEuPathDB" id="FungiDB:PITG_15946"/>
<keyword evidence="2" id="KW-1185">Reference proteome</keyword>
<dbReference type="EMBL" id="DS028156">
    <property type="protein sequence ID" value="EEY63576.1"/>
    <property type="molecule type" value="Genomic_DNA"/>
</dbReference>
<gene>
    <name evidence="1" type="ORF">PITG_15946</name>
</gene>